<dbReference type="InterPro" id="IPR029044">
    <property type="entry name" value="Nucleotide-diphossugar_trans"/>
</dbReference>
<evidence type="ECO:0000259" key="5">
    <source>
        <dbReference type="Pfam" id="PF00535"/>
    </source>
</evidence>
<dbReference type="PANTHER" id="PTHR43179">
    <property type="entry name" value="RHAMNOSYLTRANSFERASE WBBL"/>
    <property type="match status" value="1"/>
</dbReference>
<dbReference type="PANTHER" id="PTHR43179:SF12">
    <property type="entry name" value="GALACTOFURANOSYLTRANSFERASE GLFT2"/>
    <property type="match status" value="1"/>
</dbReference>
<dbReference type="InterPro" id="IPR001173">
    <property type="entry name" value="Glyco_trans_2-like"/>
</dbReference>
<accession>A0A7X2TNR4</accession>
<dbReference type="GO" id="GO:0016757">
    <property type="term" value="F:glycosyltransferase activity"/>
    <property type="evidence" value="ECO:0007669"/>
    <property type="project" value="UniProtKB-KW"/>
</dbReference>
<proteinExistence type="inferred from homology"/>
<keyword evidence="3" id="KW-0328">Glycosyltransferase</keyword>
<reference evidence="6 7" key="1">
    <citation type="submission" date="2019-08" db="EMBL/GenBank/DDBJ databases">
        <title>In-depth cultivation of the pig gut microbiome towards novel bacterial diversity and tailored functional studies.</title>
        <authorList>
            <person name="Wylensek D."/>
            <person name="Hitch T.C.A."/>
            <person name="Clavel T."/>
        </authorList>
    </citation>
    <scope>NUCLEOTIDE SEQUENCE [LARGE SCALE GENOMIC DNA]</scope>
    <source>
        <strain evidence="6 7">Oil+RF-744-WCA-WT-13</strain>
    </source>
</reference>
<comment type="pathway">
    <text evidence="1">Cell wall biogenesis; cell wall polysaccharide biosynthesis.</text>
</comment>
<dbReference type="Gene3D" id="3.90.550.10">
    <property type="entry name" value="Spore Coat Polysaccharide Biosynthesis Protein SpsA, Chain A"/>
    <property type="match status" value="1"/>
</dbReference>
<keyword evidence="7" id="KW-1185">Reference proteome</keyword>
<evidence type="ECO:0000256" key="4">
    <source>
        <dbReference type="ARBA" id="ARBA00022679"/>
    </source>
</evidence>
<comment type="caution">
    <text evidence="6">The sequence shown here is derived from an EMBL/GenBank/DDBJ whole genome shotgun (WGS) entry which is preliminary data.</text>
</comment>
<evidence type="ECO:0000313" key="6">
    <source>
        <dbReference type="EMBL" id="MST82522.1"/>
    </source>
</evidence>
<evidence type="ECO:0000256" key="1">
    <source>
        <dbReference type="ARBA" id="ARBA00004776"/>
    </source>
</evidence>
<keyword evidence="4 6" id="KW-0808">Transferase</keyword>
<dbReference type="CDD" id="cd04185">
    <property type="entry name" value="GT_2_like_b"/>
    <property type="match status" value="1"/>
</dbReference>
<comment type="similarity">
    <text evidence="2">Belongs to the glycosyltransferase 2 family.</text>
</comment>
<protein>
    <submittedName>
        <fullName evidence="6">Glycosyltransferase</fullName>
    </submittedName>
</protein>
<gene>
    <name evidence="6" type="ORF">FYJ60_09360</name>
</gene>
<evidence type="ECO:0000313" key="7">
    <source>
        <dbReference type="Proteomes" id="UP000466864"/>
    </source>
</evidence>
<evidence type="ECO:0000256" key="2">
    <source>
        <dbReference type="ARBA" id="ARBA00006739"/>
    </source>
</evidence>
<feature type="domain" description="Glycosyltransferase 2-like" evidence="5">
    <location>
        <begin position="8"/>
        <end position="153"/>
    </location>
</feature>
<dbReference type="Proteomes" id="UP000466864">
    <property type="component" value="Unassembled WGS sequence"/>
</dbReference>
<dbReference type="AlphaFoldDB" id="A0A7X2TNR4"/>
<name>A0A7X2TNR4_9FIRM</name>
<sequence length="334" mass="39046">MTEKRTVCVVLVTYNRKKLLMELLNSLCIQTYPVSAVVLVDNHSTDGTAEMLAEKKVISETIPDETVNSRWNNMEIYYFRSSKNTGGSGGFSRAFKIAEKLPYDCVWVMDDDVEPEKNCLEQLLLYQDHTAQVCIPSRQDKNWDDYAITEYNLTNPFLHRLGLMKKRVASTEIKTDYLRVEDMPLEGPLITMSVVKQIGGPDPGYFIMYDDTDYAHRAGEVTELRYIPSAILHRKLADRARQETVTPPDSTWKDYYLLRNQFYFDRKYGKNVLVKYFRPWWSWTAKRIHAVTHRETYRMHVLNMAYHDAVNHRMGMTVQPGTDFFTAFHEKTEE</sequence>
<dbReference type="SUPFAM" id="SSF53448">
    <property type="entry name" value="Nucleotide-diphospho-sugar transferases"/>
    <property type="match status" value="1"/>
</dbReference>
<evidence type="ECO:0000256" key="3">
    <source>
        <dbReference type="ARBA" id="ARBA00022676"/>
    </source>
</evidence>
<organism evidence="6 7">
    <name type="scientific">Bilifractor porci</name>
    <dbReference type="NCBI Taxonomy" id="2606636"/>
    <lineage>
        <taxon>Bacteria</taxon>
        <taxon>Bacillati</taxon>
        <taxon>Bacillota</taxon>
        <taxon>Clostridia</taxon>
        <taxon>Lachnospirales</taxon>
        <taxon>Lachnospiraceae</taxon>
        <taxon>Bilifractor</taxon>
    </lineage>
</organism>
<dbReference type="RefSeq" id="WP_154458430.1">
    <property type="nucleotide sequence ID" value="NZ_VUMV01000006.1"/>
</dbReference>
<dbReference type="EMBL" id="VUMV01000006">
    <property type="protein sequence ID" value="MST82522.1"/>
    <property type="molecule type" value="Genomic_DNA"/>
</dbReference>
<dbReference type="Pfam" id="PF00535">
    <property type="entry name" value="Glycos_transf_2"/>
    <property type="match status" value="1"/>
</dbReference>